<feature type="compositionally biased region" description="Basic and acidic residues" evidence="4">
    <location>
        <begin position="507"/>
        <end position="517"/>
    </location>
</feature>
<evidence type="ECO:0000256" key="4">
    <source>
        <dbReference type="SAM" id="MobiDB-lite"/>
    </source>
</evidence>
<evidence type="ECO:0000256" key="3">
    <source>
        <dbReference type="ARBA" id="ARBA00023295"/>
    </source>
</evidence>
<dbReference type="InterPro" id="IPR011837">
    <property type="entry name" value="Glycogen_debranch_GlgX"/>
</dbReference>
<dbReference type="InterPro" id="IPR004193">
    <property type="entry name" value="Glyco_hydro_13_N"/>
</dbReference>
<feature type="compositionally biased region" description="Basic and acidic residues" evidence="4">
    <location>
        <begin position="672"/>
        <end position="694"/>
    </location>
</feature>
<evidence type="ECO:0000256" key="2">
    <source>
        <dbReference type="ARBA" id="ARBA00022801"/>
    </source>
</evidence>
<dbReference type="GO" id="GO:0005980">
    <property type="term" value="P:glycogen catabolic process"/>
    <property type="evidence" value="ECO:0007669"/>
    <property type="project" value="InterPro"/>
</dbReference>
<dbReference type="Pfam" id="PF02922">
    <property type="entry name" value="CBM_48"/>
    <property type="match status" value="1"/>
</dbReference>
<sequence>MGPVQPSPRRDAPPRLGVHVAGDGVEVAVLASHATGVDLCLLDEDPSGGTAERRVPLRGPSHGVWSATVPGVRPGQRYGFRAHGAWDPAAGLRHNPAKLLVDPYARGLVGAVGHGPESYGHVVDHALRGDWYGAADPRDSAGSVPHAVVVDVAALPGPDPAVNRPWVPWDRTVVYEAHVKGLTALAHHLPPELRGTYAGLAHPAVVAHLLALGVTAVELLPVHAFSDEPHLVAKGLRNYWGYSTLGFFAPHAAYATAAARAAGPAAVLAELRTTVHALHEAGLEVLLDVVYNHTAEGGQGGQHLSWRGLDNSLYYLHDGNVPATYADVTGTGSTLDFRRTAVVRLALDSLRYWAQVVGVDGFRFDLAVTLGRDWSGFTPQHPFLVALVTDPVLHGLKMVAEPWDVGSGGWRTGQFPEPLAEWNDRFRNAVRSFWLADPGRAAHGLPGHRLRDLATRLSGSVDLFGHGDPPLSRGTVASVNFVTAHDGFTLADLVAYDHKHNLANGENNRDGTDDNRSWNHGIEGPVTADSPGAAIVPLRRRSVRNLLATLLLSAGTPMITAGDEMGRTQQGNNNAYCQDDETSWVRWDRSPWREDLLATARRLVELRALHPTLRTPRFFTGRPRREGGPPDLGWYDAAGDAMDHARWHSTDLRTLQMVRTTDGTDDGPGTDPRTDPHTDDRTDDRTDGRHDDGHDATLLVVHGGLAPVTVTLAACPDLPGGGGAAWRLVWDSVWEHPAEERSAAIEGGLRPAPDGTALLEPLSLRLYVAG</sequence>
<feature type="region of interest" description="Disordered" evidence="4">
    <location>
        <begin position="502"/>
        <end position="525"/>
    </location>
</feature>
<reference evidence="6 7" key="1">
    <citation type="submission" date="2016-10" db="EMBL/GenBank/DDBJ databases">
        <authorList>
            <person name="de Groot N.N."/>
        </authorList>
    </citation>
    <scope>NUCLEOTIDE SEQUENCE [LARGE SCALE GENOMIC DNA]</scope>
    <source>
        <strain evidence="6 7">CGMCC 4.6945</strain>
    </source>
</reference>
<evidence type="ECO:0000313" key="6">
    <source>
        <dbReference type="EMBL" id="SFB13929.1"/>
    </source>
</evidence>
<dbReference type="SMART" id="SM00642">
    <property type="entry name" value="Aamy"/>
    <property type="match status" value="1"/>
</dbReference>
<dbReference type="RefSeq" id="WP_090032786.1">
    <property type="nucleotide sequence ID" value="NZ_BONM01000042.1"/>
</dbReference>
<keyword evidence="2" id="KW-0378">Hydrolase</keyword>
<dbReference type="EMBL" id="FOKA01000008">
    <property type="protein sequence ID" value="SFB13929.1"/>
    <property type="molecule type" value="Genomic_DNA"/>
</dbReference>
<dbReference type="Gene3D" id="3.20.20.80">
    <property type="entry name" value="Glycosidases"/>
    <property type="match status" value="1"/>
</dbReference>
<organism evidence="6 7">
    <name type="scientific">Cellulomonas marina</name>
    <dbReference type="NCBI Taxonomy" id="988821"/>
    <lineage>
        <taxon>Bacteria</taxon>
        <taxon>Bacillati</taxon>
        <taxon>Actinomycetota</taxon>
        <taxon>Actinomycetes</taxon>
        <taxon>Micrococcales</taxon>
        <taxon>Cellulomonadaceae</taxon>
        <taxon>Cellulomonas</taxon>
    </lineage>
</organism>
<dbReference type="SUPFAM" id="SSF51011">
    <property type="entry name" value="Glycosyl hydrolase domain"/>
    <property type="match status" value="1"/>
</dbReference>
<dbReference type="SUPFAM" id="SSF81296">
    <property type="entry name" value="E set domains"/>
    <property type="match status" value="1"/>
</dbReference>
<evidence type="ECO:0000313" key="7">
    <source>
        <dbReference type="Proteomes" id="UP000199012"/>
    </source>
</evidence>
<dbReference type="PANTHER" id="PTHR43002">
    <property type="entry name" value="GLYCOGEN DEBRANCHING ENZYME"/>
    <property type="match status" value="1"/>
</dbReference>
<dbReference type="OrthoDB" id="3236218at2"/>
<keyword evidence="3" id="KW-0326">Glycosidase</keyword>
<evidence type="ECO:0000256" key="1">
    <source>
        <dbReference type="ARBA" id="ARBA00008061"/>
    </source>
</evidence>
<dbReference type="InterPro" id="IPR006047">
    <property type="entry name" value="GH13_cat_dom"/>
</dbReference>
<dbReference type="GO" id="GO:0004135">
    <property type="term" value="F:amylo-alpha-1,6-glucosidase activity"/>
    <property type="evidence" value="ECO:0007669"/>
    <property type="project" value="InterPro"/>
</dbReference>
<accession>A0A1I0YKL0</accession>
<dbReference type="AlphaFoldDB" id="A0A1I0YKL0"/>
<dbReference type="CDD" id="cd02856">
    <property type="entry name" value="E_set_GDE_Isoamylase_N"/>
    <property type="match status" value="1"/>
</dbReference>
<proteinExistence type="inferred from homology"/>
<name>A0A1I0YKL0_9CELL</name>
<dbReference type="NCBIfam" id="TIGR02100">
    <property type="entry name" value="glgX_debranch"/>
    <property type="match status" value="1"/>
</dbReference>
<evidence type="ECO:0000259" key="5">
    <source>
        <dbReference type="SMART" id="SM00642"/>
    </source>
</evidence>
<dbReference type="Proteomes" id="UP000199012">
    <property type="component" value="Unassembled WGS sequence"/>
</dbReference>
<gene>
    <name evidence="6" type="ORF">SAMN05421867_1087</name>
</gene>
<comment type="similarity">
    <text evidence="1">Belongs to the glycosyl hydrolase 13 family.</text>
</comment>
<dbReference type="InterPro" id="IPR044505">
    <property type="entry name" value="GlgX_Isoamylase_N_E_set"/>
</dbReference>
<dbReference type="InterPro" id="IPR013783">
    <property type="entry name" value="Ig-like_fold"/>
</dbReference>
<dbReference type="STRING" id="988821.SAMN05421867_1087"/>
<protein>
    <submittedName>
        <fullName evidence="6">Glycogen operon protein</fullName>
    </submittedName>
</protein>
<feature type="region of interest" description="Disordered" evidence="4">
    <location>
        <begin position="654"/>
        <end position="694"/>
    </location>
</feature>
<dbReference type="InterPro" id="IPR017853">
    <property type="entry name" value="GH"/>
</dbReference>
<dbReference type="SUPFAM" id="SSF51445">
    <property type="entry name" value="(Trans)glycosidases"/>
    <property type="match status" value="1"/>
</dbReference>
<dbReference type="Gene3D" id="2.60.40.10">
    <property type="entry name" value="Immunoglobulins"/>
    <property type="match status" value="1"/>
</dbReference>
<keyword evidence="7" id="KW-1185">Reference proteome</keyword>
<dbReference type="CDD" id="cd11326">
    <property type="entry name" value="AmyAc_Glg_debranch"/>
    <property type="match status" value="1"/>
</dbReference>
<dbReference type="InterPro" id="IPR014756">
    <property type="entry name" value="Ig_E-set"/>
</dbReference>
<feature type="domain" description="Glycosyl hydrolase family 13 catalytic" evidence="5">
    <location>
        <begin position="219"/>
        <end position="607"/>
    </location>
</feature>